<dbReference type="EMBL" id="BQNB010017976">
    <property type="protein sequence ID" value="GJT69310.1"/>
    <property type="molecule type" value="Genomic_DNA"/>
</dbReference>
<dbReference type="Pfam" id="PF14111">
    <property type="entry name" value="DUF4283"/>
    <property type="match status" value="1"/>
</dbReference>
<dbReference type="PANTHER" id="PTHR31286">
    <property type="entry name" value="GLYCINE-RICH CELL WALL STRUCTURAL PROTEIN 1.8-LIKE"/>
    <property type="match status" value="1"/>
</dbReference>
<evidence type="ECO:0000313" key="4">
    <source>
        <dbReference type="Proteomes" id="UP001151760"/>
    </source>
</evidence>
<reference evidence="3" key="2">
    <citation type="submission" date="2022-01" db="EMBL/GenBank/DDBJ databases">
        <authorList>
            <person name="Yamashiro T."/>
            <person name="Shiraishi A."/>
            <person name="Satake H."/>
            <person name="Nakayama K."/>
        </authorList>
    </citation>
    <scope>NUCLEOTIDE SEQUENCE</scope>
</reference>
<dbReference type="InterPro" id="IPR025558">
    <property type="entry name" value="DUF4283"/>
</dbReference>
<dbReference type="Proteomes" id="UP001151760">
    <property type="component" value="Unassembled WGS sequence"/>
</dbReference>
<sequence>MWVSNTQIDDVLKEGSWKAAGGSFASMFSESVSENAHVVPKRINFRSLVNEERVSNHDTVLPKAAKESVMSRYANTLVGYFVGKSLAFQIVQNYVNNTWAKSGLSKLMKTDNRMFLFKFNTKSGMDQVSERGPWLIRNTPLILTKWKPNVSLKPGEVTKVPVWVKLYNVPVRCIFWSMDSWGQISFACALIEIDAKSDLKREVKMAILVDEDDASGHISEVICTGDNVKKSAQNNDGFTEVVSRKTKEKRPINKKANDKQDKKKPADLNASSSNTPLSNAFSVLNSEEGADCGDQFPINDVGSVQKDGGVQNPILGTEEAVVECEKDSLRAKFKATKEASKSKP</sequence>
<evidence type="ECO:0000313" key="3">
    <source>
        <dbReference type="EMBL" id="GJT69310.1"/>
    </source>
</evidence>
<protein>
    <submittedName>
        <fullName evidence="3">Reverse transcriptase domain, ribonuclease H-like domain, aspartic peptidase domain protein</fullName>
    </submittedName>
</protein>
<feature type="region of interest" description="Disordered" evidence="1">
    <location>
        <begin position="292"/>
        <end position="316"/>
    </location>
</feature>
<feature type="compositionally biased region" description="Polar residues" evidence="1">
    <location>
        <begin position="269"/>
        <end position="279"/>
    </location>
</feature>
<feature type="region of interest" description="Disordered" evidence="1">
    <location>
        <begin position="239"/>
        <end position="279"/>
    </location>
</feature>
<gene>
    <name evidence="3" type="ORF">Tco_1028596</name>
</gene>
<dbReference type="InterPro" id="IPR040256">
    <property type="entry name" value="At4g02000-like"/>
</dbReference>
<name>A0ABQ5G1D9_9ASTR</name>
<reference evidence="3" key="1">
    <citation type="journal article" date="2022" name="Int. J. Mol. Sci.">
        <title>Draft Genome of Tanacetum Coccineum: Genomic Comparison of Closely Related Tanacetum-Family Plants.</title>
        <authorList>
            <person name="Yamashiro T."/>
            <person name="Shiraishi A."/>
            <person name="Nakayama K."/>
            <person name="Satake H."/>
        </authorList>
    </citation>
    <scope>NUCLEOTIDE SEQUENCE</scope>
</reference>
<feature type="domain" description="DUF4283" evidence="2">
    <location>
        <begin position="74"/>
        <end position="153"/>
    </location>
</feature>
<accession>A0ABQ5G1D9</accession>
<proteinExistence type="predicted"/>
<organism evidence="3 4">
    <name type="scientific">Tanacetum coccineum</name>
    <dbReference type="NCBI Taxonomy" id="301880"/>
    <lineage>
        <taxon>Eukaryota</taxon>
        <taxon>Viridiplantae</taxon>
        <taxon>Streptophyta</taxon>
        <taxon>Embryophyta</taxon>
        <taxon>Tracheophyta</taxon>
        <taxon>Spermatophyta</taxon>
        <taxon>Magnoliopsida</taxon>
        <taxon>eudicotyledons</taxon>
        <taxon>Gunneridae</taxon>
        <taxon>Pentapetalae</taxon>
        <taxon>asterids</taxon>
        <taxon>campanulids</taxon>
        <taxon>Asterales</taxon>
        <taxon>Asteraceae</taxon>
        <taxon>Asteroideae</taxon>
        <taxon>Anthemideae</taxon>
        <taxon>Anthemidinae</taxon>
        <taxon>Tanacetum</taxon>
    </lineage>
</organism>
<evidence type="ECO:0000256" key="1">
    <source>
        <dbReference type="SAM" id="MobiDB-lite"/>
    </source>
</evidence>
<feature type="compositionally biased region" description="Basic and acidic residues" evidence="1">
    <location>
        <begin position="242"/>
        <end position="266"/>
    </location>
</feature>
<comment type="caution">
    <text evidence="3">The sequence shown here is derived from an EMBL/GenBank/DDBJ whole genome shotgun (WGS) entry which is preliminary data.</text>
</comment>
<dbReference type="PANTHER" id="PTHR31286:SF99">
    <property type="entry name" value="DUF4283 DOMAIN-CONTAINING PROTEIN"/>
    <property type="match status" value="1"/>
</dbReference>
<keyword evidence="4" id="KW-1185">Reference proteome</keyword>
<evidence type="ECO:0000259" key="2">
    <source>
        <dbReference type="Pfam" id="PF14111"/>
    </source>
</evidence>